<dbReference type="EMBL" id="JAKGAQ010000002">
    <property type="protein sequence ID" value="MCF2870959.1"/>
    <property type="molecule type" value="Genomic_DNA"/>
</dbReference>
<evidence type="ECO:0000256" key="2">
    <source>
        <dbReference type="ARBA" id="ARBA00022525"/>
    </source>
</evidence>
<dbReference type="Pfam" id="PF00353">
    <property type="entry name" value="HemolysinCabind"/>
    <property type="match status" value="8"/>
</dbReference>
<dbReference type="PRINTS" id="PR00313">
    <property type="entry name" value="CABNDNGRPT"/>
</dbReference>
<dbReference type="InterPro" id="IPR018511">
    <property type="entry name" value="Hemolysin-typ_Ca-bd_CS"/>
</dbReference>
<sequence length="1037" mass="105217">MELQFNGQFIVGDDAYDFGITDVSLITDTDGDLILVGVSQGSGGLFAWDMSDTSAPDFSTMRGGDTEFASAVGPSIVALDQGVLLTGMNAGGVLFGDANGNGGTTPLSAAAVQAEDWTSGVQLDNGLIALADAAGSGFSLFTKDSGTALSLQDTITDTNTTHATAITAMASFGNVLLVGSDSEYGISSYDTTATTTTAISSFGSDSGIGIMAPTAITTVQIGGQGYAIVASAGGSSGALSVFSIGTDGSLIPTDHAMDTLNTRFGAIQDVAVAPLGDGALVVSGGGDDGLTIMALMPNGRLVHLASFEDTATLALSGVNALDIVIEGTEATIFAVTQTDAGFSSMSIDLSDIGDWTIGTGGVLSGTNDDDILMTSSQAATLDGGGGHDIMVISEVGTADHKVRNFNPDEDRLNLSDWSFLYSADDLTFQTIWNGVTITHRDETLTVTGVANAPLSIDDVRATIDVDVMRLPTIPNDTIMGDTGDDMLMGNWAADMIYGEAGSDEIYGGAGDDTLDGGENFDAIFGGDGADILIGDAGNDTLTGGAGNDTINGGAGFDRAILDGTADFSVLGYDSTAETVTLQTADGIDTFQDVEAFIIGDTTHTFDSLAPPPLSIYGTSGDDTLVGGDAGVTLVGREGDDVIIGGAGGDTIKGGTGADSITGNGGNDDVLAGAGHDTIDGGAGDDILNAGADNDVVIGGTGTDTYVASLNVGRMFILDWSETSVTLQSSIGLDVISDVEFFQFDDSTVTLGDLAPDTSHPIIDGTNDLDRITVESGATEIRSFDGDDAVRSGSGSDIIVAGAGDDRVWGGTGRDQIWGGTGDDRLQGEAGNDMIYGGDGVDLLRGQSNNDLMYGGNDADVLYGGDGHDLMFGDAGDDFLSGGVRRDQMWGGAGDDDLRGGDDDDIIYGDDGADAIRGGEDDDIIFGGAGNDSILGGAGLDTIEGGSGDDTLSGGGDRDTFIFNADHGSDHITDYNMLRDSMILDAELVGSALNGQDVVDTFAAQTDNGVTFNFGDGSMIVLDGVATLDGLATSISIL</sequence>
<comment type="subcellular location">
    <subcellularLocation>
        <location evidence="1">Secreted</location>
    </subcellularLocation>
</comment>
<accession>A0ABS9CX28</accession>
<name>A0ABS9CX28_9RHOB</name>
<dbReference type="PANTHER" id="PTHR38340:SF1">
    <property type="entry name" value="S-LAYER PROTEIN"/>
    <property type="match status" value="1"/>
</dbReference>
<evidence type="ECO:0000313" key="3">
    <source>
        <dbReference type="EMBL" id="MCF2870959.1"/>
    </source>
</evidence>
<dbReference type="SUPFAM" id="SSF101908">
    <property type="entry name" value="Putative isomerase YbhE"/>
    <property type="match status" value="1"/>
</dbReference>
<dbReference type="InterPro" id="IPR001343">
    <property type="entry name" value="Hemolysn_Ca-bd"/>
</dbReference>
<keyword evidence="4" id="KW-1185">Reference proteome</keyword>
<dbReference type="PROSITE" id="PS00330">
    <property type="entry name" value="HEMOLYSIN_CALCIUM"/>
    <property type="match status" value="6"/>
</dbReference>
<protein>
    <submittedName>
        <fullName evidence="3">Calcium-binding protein</fullName>
    </submittedName>
</protein>
<reference evidence="3 4" key="1">
    <citation type="submission" date="2022-01" db="EMBL/GenBank/DDBJ databases">
        <title>Octadecabacter sp. nov., isolated from a marine alga.</title>
        <authorList>
            <person name="Jin M.S."/>
            <person name="Kim H.M."/>
            <person name="Han D.M."/>
            <person name="Jung J.J."/>
            <person name="Jeon C.O."/>
        </authorList>
    </citation>
    <scope>NUCLEOTIDE SEQUENCE [LARGE SCALE GENOMIC DNA]</scope>
    <source>
        <strain evidence="3 4">G9-8</strain>
    </source>
</reference>
<organism evidence="3 4">
    <name type="scientific">Octadecabacter dasysiphoniae</name>
    <dbReference type="NCBI Taxonomy" id="2909341"/>
    <lineage>
        <taxon>Bacteria</taxon>
        <taxon>Pseudomonadati</taxon>
        <taxon>Pseudomonadota</taxon>
        <taxon>Alphaproteobacteria</taxon>
        <taxon>Rhodobacterales</taxon>
        <taxon>Roseobacteraceae</taxon>
        <taxon>Octadecabacter</taxon>
    </lineage>
</organism>
<dbReference type="SUPFAM" id="SSF51120">
    <property type="entry name" value="beta-Roll"/>
    <property type="match status" value="5"/>
</dbReference>
<dbReference type="RefSeq" id="WP_235225086.1">
    <property type="nucleotide sequence ID" value="NZ_JAKGAQ010000002.1"/>
</dbReference>
<dbReference type="Proteomes" id="UP001200557">
    <property type="component" value="Unassembled WGS sequence"/>
</dbReference>
<dbReference type="InterPro" id="IPR011049">
    <property type="entry name" value="Serralysin-like_metalloprot_C"/>
</dbReference>
<dbReference type="PANTHER" id="PTHR38340">
    <property type="entry name" value="S-LAYER PROTEIN"/>
    <property type="match status" value="1"/>
</dbReference>
<dbReference type="InterPro" id="IPR050557">
    <property type="entry name" value="RTX_toxin/Mannuronan_C5-epim"/>
</dbReference>
<gene>
    <name evidence="3" type="ORF">L0664_07770</name>
</gene>
<comment type="caution">
    <text evidence="3">The sequence shown here is derived from an EMBL/GenBank/DDBJ whole genome shotgun (WGS) entry which is preliminary data.</text>
</comment>
<proteinExistence type="predicted"/>
<evidence type="ECO:0000256" key="1">
    <source>
        <dbReference type="ARBA" id="ARBA00004613"/>
    </source>
</evidence>
<dbReference type="Gene3D" id="2.150.10.10">
    <property type="entry name" value="Serralysin-like metalloprotease, C-terminal"/>
    <property type="match status" value="5"/>
</dbReference>
<evidence type="ECO:0000313" key="4">
    <source>
        <dbReference type="Proteomes" id="UP001200557"/>
    </source>
</evidence>
<keyword evidence="2" id="KW-0964">Secreted</keyword>